<gene>
    <name evidence="2" type="ORF">Z519_11742</name>
</gene>
<dbReference type="RefSeq" id="XP_016614437.1">
    <property type="nucleotide sequence ID" value="XM_016769453.1"/>
</dbReference>
<evidence type="ECO:0000313" key="2">
    <source>
        <dbReference type="EMBL" id="KIW87768.1"/>
    </source>
</evidence>
<protein>
    <recommendedName>
        <fullName evidence="1">Heterokaryon incompatibility domain-containing protein</fullName>
    </recommendedName>
</protein>
<name>A0A0D2H365_CLAB1</name>
<reference evidence="2" key="1">
    <citation type="submission" date="2015-01" db="EMBL/GenBank/DDBJ databases">
        <title>The Genome Sequence of Cladophialophora bantiana CBS 173.52.</title>
        <authorList>
            <consortium name="The Broad Institute Genomics Platform"/>
            <person name="Cuomo C."/>
            <person name="de Hoog S."/>
            <person name="Gorbushina A."/>
            <person name="Stielow B."/>
            <person name="Teixiera M."/>
            <person name="Abouelleil A."/>
            <person name="Chapman S.B."/>
            <person name="Priest M."/>
            <person name="Young S.K."/>
            <person name="Wortman J."/>
            <person name="Nusbaum C."/>
            <person name="Birren B."/>
        </authorList>
    </citation>
    <scope>NUCLEOTIDE SEQUENCE [LARGE SCALE GENOMIC DNA]</scope>
    <source>
        <strain evidence="2">CBS 173.52</strain>
    </source>
</reference>
<organism evidence="2">
    <name type="scientific">Cladophialophora bantiana (strain ATCC 10958 / CBS 173.52 / CDC B-1940 / NIH 8579)</name>
    <name type="common">Xylohypha bantiana</name>
    <dbReference type="NCBI Taxonomy" id="1442370"/>
    <lineage>
        <taxon>Eukaryota</taxon>
        <taxon>Fungi</taxon>
        <taxon>Dikarya</taxon>
        <taxon>Ascomycota</taxon>
        <taxon>Pezizomycotina</taxon>
        <taxon>Eurotiomycetes</taxon>
        <taxon>Chaetothyriomycetidae</taxon>
        <taxon>Chaetothyriales</taxon>
        <taxon>Herpotrichiellaceae</taxon>
        <taxon>Cladophialophora</taxon>
    </lineage>
</organism>
<proteinExistence type="predicted"/>
<dbReference type="InterPro" id="IPR010730">
    <property type="entry name" value="HET"/>
</dbReference>
<dbReference type="InterPro" id="IPR052895">
    <property type="entry name" value="HetReg/Transcr_Mod"/>
</dbReference>
<evidence type="ECO:0000259" key="1">
    <source>
        <dbReference type="Pfam" id="PF06985"/>
    </source>
</evidence>
<dbReference type="PANTHER" id="PTHR24148:SF64">
    <property type="entry name" value="HETEROKARYON INCOMPATIBILITY DOMAIN-CONTAINING PROTEIN"/>
    <property type="match status" value="1"/>
</dbReference>
<dbReference type="AlphaFoldDB" id="A0A0D2H365"/>
<dbReference type="EMBL" id="KN847002">
    <property type="protein sequence ID" value="KIW87768.1"/>
    <property type="molecule type" value="Genomic_DNA"/>
</dbReference>
<dbReference type="GeneID" id="27704670"/>
<feature type="domain" description="Heterokaryon incompatibility" evidence="1">
    <location>
        <begin position="73"/>
        <end position="230"/>
    </location>
</feature>
<dbReference type="HOGENOM" id="CLU_016235_0_0_1"/>
<dbReference type="OrthoDB" id="270167at2759"/>
<dbReference type="Pfam" id="PF06985">
    <property type="entry name" value="HET"/>
    <property type="match status" value="1"/>
</dbReference>
<sequence length="624" mass="71628">MNDDTGRDFDELRASRPTSLVSELLEIQKYQRNCPRDFTQVRSLKCLSPRQQTLKVPDPTLFKVTLPEDDGKFAAVSYVWNPSAYENDTTGRYRIMPEHPGRPKRSKVRDVILDRVVRYTVSGNIPAFWIDQECINQSDEKAKIAAMQSMDIIYRRSQYPVGVLSTPVRCQREIDCLLELLNGELVTQQWSLHGPKLTAEVNIEKARDILDVLFRVMCDPWWGRRWISQEEYCAMDRMRLLIPHKLGLRKARGGRIFGNIDGELSINAACFRQQVTLFCIACHRQEIWTSTREKWRCRLVLRRAKKYNMLQKYGWIVGDYSDGRAMSTRILADISRRSAKIPSDTLAIVANCCGYATRLDVETLSKARLRSLSLAILALFVLNGEILRNDTNEDVPCTVVDFLKRQSFQGFDPPRDDRKLTFMKRCRLSDVVLSEEGIKTHGYCWTRCKIFMPRCLASSEKGAQWHQDILRQLAEQLHGSYRRLADNIRKYLQGTMPGNMKTAGLREIFKSMAEGVAEAVEAGRPLILAQLAGHDQIWAVFVATTRHHTRSHIFTSCEPAEGRSSGSRSRPLDKYVSLQVVTSGNADSGIPRLRTGSWVNGLWFVDRIRPQEVIFPWPRFLSEE</sequence>
<dbReference type="PANTHER" id="PTHR24148">
    <property type="entry name" value="ANKYRIN REPEAT DOMAIN-CONTAINING PROTEIN 39 HOMOLOG-RELATED"/>
    <property type="match status" value="1"/>
</dbReference>
<accession>A0A0D2H365</accession>